<keyword evidence="2" id="KW-1185">Reference proteome</keyword>
<dbReference type="Proteomes" id="UP000011625">
    <property type="component" value="Unassembled WGS sequence"/>
</dbReference>
<proteinExistence type="predicted"/>
<gene>
    <name evidence="1" type="ORF">C450_05075</name>
</gene>
<sequence>MPDPIETPSDLLRREEIELPDFIGMGGYHYRDCILVYVVRVWQYLHENADTIDADGYESATAFERDHRDALLRRADGLGLSTTQAPTAQATALTIQQDGFETWRAQQFERRDPTFIWRPTDEFEWTDRKHAEDVVDTFDEDHPFHDSAVEVLDDSDATHSPHD</sequence>
<organism evidence="1 2">
    <name type="scientific">Halococcus salifodinae DSM 8989</name>
    <dbReference type="NCBI Taxonomy" id="1227456"/>
    <lineage>
        <taxon>Archaea</taxon>
        <taxon>Methanobacteriati</taxon>
        <taxon>Methanobacteriota</taxon>
        <taxon>Stenosarchaea group</taxon>
        <taxon>Halobacteria</taxon>
        <taxon>Halobacteriales</taxon>
        <taxon>Halococcaceae</taxon>
        <taxon>Halococcus</taxon>
    </lineage>
</organism>
<protein>
    <submittedName>
        <fullName evidence="1">Uncharacterized protein</fullName>
    </submittedName>
</protein>
<accession>M0NC16</accession>
<reference evidence="1 2" key="1">
    <citation type="journal article" date="2014" name="PLoS Genet.">
        <title>Phylogenetically driven sequencing of extremely halophilic archaea reveals strategies for static and dynamic osmo-response.</title>
        <authorList>
            <person name="Becker E.A."/>
            <person name="Seitzer P.M."/>
            <person name="Tritt A."/>
            <person name="Larsen D."/>
            <person name="Krusor M."/>
            <person name="Yao A.I."/>
            <person name="Wu D."/>
            <person name="Madern D."/>
            <person name="Eisen J.A."/>
            <person name="Darling A.E."/>
            <person name="Facciotti M.T."/>
        </authorList>
    </citation>
    <scope>NUCLEOTIDE SEQUENCE [LARGE SCALE GENOMIC DNA]</scope>
    <source>
        <strain evidence="1 2">DSM 8989</strain>
    </source>
</reference>
<name>M0NC16_9EURY</name>
<dbReference type="EMBL" id="AOME01000026">
    <property type="protein sequence ID" value="EMA54639.1"/>
    <property type="molecule type" value="Genomic_DNA"/>
</dbReference>
<evidence type="ECO:0000313" key="2">
    <source>
        <dbReference type="Proteomes" id="UP000011625"/>
    </source>
</evidence>
<dbReference type="PATRIC" id="fig|1227456.3.peg.1032"/>
<evidence type="ECO:0000313" key="1">
    <source>
        <dbReference type="EMBL" id="EMA54639.1"/>
    </source>
</evidence>
<comment type="caution">
    <text evidence="1">The sequence shown here is derived from an EMBL/GenBank/DDBJ whole genome shotgun (WGS) entry which is preliminary data.</text>
</comment>
<dbReference type="AlphaFoldDB" id="M0NC16"/>
<dbReference type="RefSeq" id="WP_005040836.1">
    <property type="nucleotide sequence ID" value="NZ_AOME01000026.1"/>
</dbReference>